<dbReference type="SUPFAM" id="SSF82866">
    <property type="entry name" value="Multidrug efflux transporter AcrB transmembrane domain"/>
    <property type="match status" value="1"/>
</dbReference>
<feature type="domain" description="SSD" evidence="3">
    <location>
        <begin position="362"/>
        <end position="521"/>
    </location>
</feature>
<dbReference type="Pfam" id="PF12349">
    <property type="entry name" value="Sterol-sensing"/>
    <property type="match status" value="1"/>
</dbReference>
<dbReference type="PANTHER" id="PTHR45727">
    <property type="entry name" value="NPC INTRACELLULAR CHOLESTEROL TRANSPORTER 1"/>
    <property type="match status" value="1"/>
</dbReference>
<reference evidence="4 5" key="2">
    <citation type="submission" date="2018-11" db="EMBL/GenBank/DDBJ databases">
        <authorList>
            <consortium name="Pathogen Informatics"/>
        </authorList>
    </citation>
    <scope>NUCLEOTIDE SEQUENCE [LARGE SCALE GENOMIC DNA]</scope>
    <source>
        <strain evidence="4 5">NST_G2</strain>
    </source>
</reference>
<evidence type="ECO:0000313" key="6">
    <source>
        <dbReference type="WBParaSite" id="SSLN_0001319101-mRNA-1"/>
    </source>
</evidence>
<keyword evidence="1" id="KW-1133">Transmembrane helix</keyword>
<dbReference type="STRING" id="70667.A0A183T8A9"/>
<evidence type="ECO:0000313" key="5">
    <source>
        <dbReference type="Proteomes" id="UP000275846"/>
    </source>
</evidence>
<organism evidence="6">
    <name type="scientific">Schistocephalus solidus</name>
    <name type="common">Tapeworm</name>
    <dbReference type="NCBI Taxonomy" id="70667"/>
    <lineage>
        <taxon>Eukaryota</taxon>
        <taxon>Metazoa</taxon>
        <taxon>Spiralia</taxon>
        <taxon>Lophotrochozoa</taxon>
        <taxon>Platyhelminthes</taxon>
        <taxon>Cestoda</taxon>
        <taxon>Eucestoda</taxon>
        <taxon>Diphyllobothriidea</taxon>
        <taxon>Diphyllobothriidae</taxon>
        <taxon>Schistocephalus</taxon>
    </lineage>
</organism>
<dbReference type="AlphaFoldDB" id="A0A183T8A9"/>
<feature type="transmembrane region" description="Helical" evidence="1">
    <location>
        <begin position="367"/>
        <end position="384"/>
    </location>
</feature>
<dbReference type="GO" id="GO:0030299">
    <property type="term" value="P:intestinal cholesterol absorption"/>
    <property type="evidence" value="ECO:0007669"/>
    <property type="project" value="TreeGrafter"/>
</dbReference>
<evidence type="ECO:0000256" key="1">
    <source>
        <dbReference type="SAM" id="Phobius"/>
    </source>
</evidence>
<feature type="transmembrane region" description="Helical" evidence="1">
    <location>
        <begin position="426"/>
        <end position="448"/>
    </location>
</feature>
<dbReference type="Proteomes" id="UP000275846">
    <property type="component" value="Unassembled WGS sequence"/>
</dbReference>
<dbReference type="InterPro" id="IPR000731">
    <property type="entry name" value="SSD"/>
</dbReference>
<evidence type="ECO:0000259" key="3">
    <source>
        <dbReference type="PROSITE" id="PS50156"/>
    </source>
</evidence>
<keyword evidence="1" id="KW-0812">Transmembrane</keyword>
<dbReference type="GO" id="GO:0005886">
    <property type="term" value="C:plasma membrane"/>
    <property type="evidence" value="ECO:0007669"/>
    <property type="project" value="TreeGrafter"/>
</dbReference>
<dbReference type="OrthoDB" id="6510177at2759"/>
<keyword evidence="2" id="KW-0732">Signal</keyword>
<dbReference type="WBParaSite" id="SSLN_0001319101-mRNA-1">
    <property type="protein sequence ID" value="SSLN_0001319101-mRNA-1"/>
    <property type="gene ID" value="SSLN_0001319101"/>
</dbReference>
<dbReference type="Pfam" id="PF22314">
    <property type="entry name" value="NPC1_MLD"/>
    <property type="match status" value="1"/>
</dbReference>
<feature type="transmembrane region" description="Helical" evidence="1">
    <location>
        <begin position="396"/>
        <end position="420"/>
    </location>
</feature>
<gene>
    <name evidence="4" type="ORF">SSLN_LOCUS12707</name>
</gene>
<feature type="chain" id="PRO_5043141450" evidence="2">
    <location>
        <begin position="24"/>
        <end position="521"/>
    </location>
</feature>
<feature type="signal peptide" evidence="2">
    <location>
        <begin position="1"/>
        <end position="23"/>
    </location>
</feature>
<keyword evidence="5" id="KW-1185">Reference proteome</keyword>
<dbReference type="InterPro" id="IPR053956">
    <property type="entry name" value="NPC1_MLD"/>
</dbReference>
<dbReference type="GO" id="GO:0015918">
    <property type="term" value="P:sterol transport"/>
    <property type="evidence" value="ECO:0007669"/>
    <property type="project" value="TreeGrafter"/>
</dbReference>
<evidence type="ECO:0000313" key="4">
    <source>
        <dbReference type="EMBL" id="VDL99092.1"/>
    </source>
</evidence>
<keyword evidence="1" id="KW-0472">Membrane</keyword>
<dbReference type="GO" id="GO:0015485">
    <property type="term" value="F:cholesterol binding"/>
    <property type="evidence" value="ECO:0007669"/>
    <property type="project" value="TreeGrafter"/>
</dbReference>
<protein>
    <submittedName>
        <fullName evidence="6">SSD domain-containing protein</fullName>
    </submittedName>
</protein>
<accession>A0A183T8A9</accession>
<dbReference type="PANTHER" id="PTHR45727:SF2">
    <property type="entry name" value="NPC INTRACELLULAR CHOLESTEROL TRANSPORTER 1"/>
    <property type="match status" value="1"/>
</dbReference>
<evidence type="ECO:0000256" key="2">
    <source>
        <dbReference type="SAM" id="SignalP"/>
    </source>
</evidence>
<dbReference type="EMBL" id="UYSU01037477">
    <property type="protein sequence ID" value="VDL99092.1"/>
    <property type="molecule type" value="Genomic_DNA"/>
</dbReference>
<sequence length="521" mass="57547">MFLVFVVLLTIFTVSEIFKACNAARRRRQQDQLTVNSEVLISTPPNSPSSLGFHARLGPAVEVMLSKAFSRLGRGIARHPVATLILSLIVVASLCCGLTMFTVTTAPIDLWSDPNSRARQEKDYFDTHFAPFYRIEQLIIRPVNESPVVHRNTTFGPAFRKDFLDKVLELQLLLMNVTVISEKLNRPVSLRDICFRPLLPDITECAVTSPLEYFQHDQTFFNEQNGSATYLDHISFCGKSPLSITGSPLNYSASCLGSSENFTNASAVVITFLVNNSVDLNSELVNMALDWEKVYLQTIQSWIVNNSKQLVVSYQAEVRFSAPISLSIAKYSILRALTVAFGSFLPPQRSAEDEIERQSNADVRTVLISYLVMFAYVSVFLGVYHNCQTIPVDLKATLGLGGVLVVLASVAASIGIWSYAGVPATLIIIEVIPFLVLAVGVDNIFILVQDYQMDEAASTLDKAIISSRNRPTSEDLPTHVDYDLRSEVEARIARTLGRVGPSMLLCSASESVAFFCGTSMR</sequence>
<name>A0A183T8A9_SCHSO</name>
<dbReference type="PROSITE" id="PS50156">
    <property type="entry name" value="SSD"/>
    <property type="match status" value="1"/>
</dbReference>
<proteinExistence type="predicted"/>
<dbReference type="InterPro" id="IPR053958">
    <property type="entry name" value="HMGCR/SNAP/NPC1-like_SSD"/>
</dbReference>
<reference evidence="6" key="1">
    <citation type="submission" date="2016-06" db="UniProtKB">
        <authorList>
            <consortium name="WormBaseParasite"/>
        </authorList>
    </citation>
    <scope>IDENTIFICATION</scope>
</reference>
<dbReference type="GO" id="GO:0042632">
    <property type="term" value="P:cholesterol homeostasis"/>
    <property type="evidence" value="ECO:0007669"/>
    <property type="project" value="TreeGrafter"/>
</dbReference>